<proteinExistence type="predicted"/>
<gene>
    <name evidence="1" type="ORF">NCTC11327_04369</name>
</gene>
<name>A0AAX2LX21_VIBFL</name>
<organism evidence="1 2">
    <name type="scientific">Vibrio fluvialis</name>
    <dbReference type="NCBI Taxonomy" id="676"/>
    <lineage>
        <taxon>Bacteria</taxon>
        <taxon>Pseudomonadati</taxon>
        <taxon>Pseudomonadota</taxon>
        <taxon>Gammaproteobacteria</taxon>
        <taxon>Vibrionales</taxon>
        <taxon>Vibrionaceae</taxon>
        <taxon>Vibrio</taxon>
    </lineage>
</organism>
<dbReference type="AlphaFoldDB" id="A0AAX2LX21"/>
<evidence type="ECO:0000313" key="1">
    <source>
        <dbReference type="EMBL" id="SUQ27494.1"/>
    </source>
</evidence>
<dbReference type="Proteomes" id="UP000254626">
    <property type="component" value="Unassembled WGS sequence"/>
</dbReference>
<protein>
    <submittedName>
        <fullName evidence="1">Uncharacterized protein</fullName>
    </submittedName>
</protein>
<comment type="caution">
    <text evidence="1">The sequence shown here is derived from an EMBL/GenBank/DDBJ whole genome shotgun (WGS) entry which is preliminary data.</text>
</comment>
<accession>A0AAX2LX21</accession>
<reference evidence="1 2" key="1">
    <citation type="submission" date="2018-06" db="EMBL/GenBank/DDBJ databases">
        <authorList>
            <consortium name="Pathogen Informatics"/>
            <person name="Doyle S."/>
        </authorList>
    </citation>
    <scope>NUCLEOTIDE SEQUENCE [LARGE SCALE GENOMIC DNA]</scope>
    <source>
        <strain evidence="1 2">NCTC11327</strain>
    </source>
</reference>
<dbReference type="EMBL" id="UHIP01000002">
    <property type="protein sequence ID" value="SUQ27494.1"/>
    <property type="molecule type" value="Genomic_DNA"/>
</dbReference>
<sequence>MAALPHRIAPLSQFAQQPIRAGQANAPGHPTKLALLDKVSRAKSRGIPSVRRNQRLNNQQRFMVDSFFHLKSLTLHEHFLKTHRNVGRNTEVDNRGRIPT</sequence>
<evidence type="ECO:0000313" key="2">
    <source>
        <dbReference type="Proteomes" id="UP000254626"/>
    </source>
</evidence>